<accession>A0A9N9A224</accession>
<protein>
    <submittedName>
        <fullName evidence="1">1844_t:CDS:1</fullName>
    </submittedName>
</protein>
<keyword evidence="2" id="KW-1185">Reference proteome</keyword>
<sequence length="103" mass="11900">MNKLLKIKDHINYALHVTLAESEIRQLGKQSIVRLFEATVKDLLYRWGPIPHIIFDQYKHPLPPAFDAAIHNCDAPELINRIIQGELPPYSGQLIYISDSHWT</sequence>
<dbReference type="AlphaFoldDB" id="A0A9N9A224"/>
<reference evidence="1" key="1">
    <citation type="submission" date="2021-06" db="EMBL/GenBank/DDBJ databases">
        <authorList>
            <person name="Kallberg Y."/>
            <person name="Tangrot J."/>
            <person name="Rosling A."/>
        </authorList>
    </citation>
    <scope>NUCLEOTIDE SEQUENCE</scope>
    <source>
        <strain evidence="1">BR232B</strain>
    </source>
</reference>
<dbReference type="Proteomes" id="UP000789739">
    <property type="component" value="Unassembled WGS sequence"/>
</dbReference>
<dbReference type="EMBL" id="CAJVPI010000295">
    <property type="protein sequence ID" value="CAG8514958.1"/>
    <property type="molecule type" value="Genomic_DNA"/>
</dbReference>
<name>A0A9N9A224_9GLOM</name>
<proteinExistence type="predicted"/>
<organism evidence="1 2">
    <name type="scientific">Paraglomus brasilianum</name>
    <dbReference type="NCBI Taxonomy" id="144538"/>
    <lineage>
        <taxon>Eukaryota</taxon>
        <taxon>Fungi</taxon>
        <taxon>Fungi incertae sedis</taxon>
        <taxon>Mucoromycota</taxon>
        <taxon>Glomeromycotina</taxon>
        <taxon>Glomeromycetes</taxon>
        <taxon>Paraglomerales</taxon>
        <taxon>Paraglomeraceae</taxon>
        <taxon>Paraglomus</taxon>
    </lineage>
</organism>
<comment type="caution">
    <text evidence="1">The sequence shown here is derived from an EMBL/GenBank/DDBJ whole genome shotgun (WGS) entry which is preliminary data.</text>
</comment>
<evidence type="ECO:0000313" key="1">
    <source>
        <dbReference type="EMBL" id="CAG8514958.1"/>
    </source>
</evidence>
<gene>
    <name evidence="1" type="ORF">PBRASI_LOCUS3315</name>
</gene>
<evidence type="ECO:0000313" key="2">
    <source>
        <dbReference type="Proteomes" id="UP000789739"/>
    </source>
</evidence>